<name>A0A4S3J907_9EURO</name>
<evidence type="ECO:0000313" key="2">
    <source>
        <dbReference type="Proteomes" id="UP000308092"/>
    </source>
</evidence>
<dbReference type="Proteomes" id="UP000308092">
    <property type="component" value="Unassembled WGS sequence"/>
</dbReference>
<dbReference type="AlphaFoldDB" id="A0A4S3J907"/>
<gene>
    <name evidence="1" type="ORF">EYZ11_009834</name>
</gene>
<comment type="caution">
    <text evidence="1">The sequence shown here is derived from an EMBL/GenBank/DDBJ whole genome shotgun (WGS) entry which is preliminary data.</text>
</comment>
<sequence length="108" mass="12382">MKHVLAYIAKPHSDDKPRQRLFVPQWTLELVNLFTTSPSIHPPDEEDFSSGDYMVDCLFVTRTFVYLVGCANYNPEVFADNLILPSPSTPLGCHSWLIGTPYQPWIRK</sequence>
<reference evidence="1 2" key="1">
    <citation type="submission" date="2019-03" db="EMBL/GenBank/DDBJ databases">
        <title>The genome sequence of a newly discovered highly antifungal drug resistant Aspergillus species, Aspergillus tanneri NIH 1004.</title>
        <authorList>
            <person name="Mounaud S."/>
            <person name="Singh I."/>
            <person name="Joardar V."/>
            <person name="Pakala S."/>
            <person name="Pakala S."/>
            <person name="Venepally P."/>
            <person name="Hoover J."/>
            <person name="Nierman W."/>
            <person name="Chung J."/>
            <person name="Losada L."/>
        </authorList>
    </citation>
    <scope>NUCLEOTIDE SEQUENCE [LARGE SCALE GENOMIC DNA]</scope>
    <source>
        <strain evidence="1 2">NIH1004</strain>
    </source>
</reference>
<proteinExistence type="predicted"/>
<dbReference type="EMBL" id="SOSA01000491">
    <property type="protein sequence ID" value="THC90697.1"/>
    <property type="molecule type" value="Genomic_DNA"/>
</dbReference>
<organism evidence="1 2">
    <name type="scientific">Aspergillus tanneri</name>
    <dbReference type="NCBI Taxonomy" id="1220188"/>
    <lineage>
        <taxon>Eukaryota</taxon>
        <taxon>Fungi</taxon>
        <taxon>Dikarya</taxon>
        <taxon>Ascomycota</taxon>
        <taxon>Pezizomycotina</taxon>
        <taxon>Eurotiomycetes</taxon>
        <taxon>Eurotiomycetidae</taxon>
        <taxon>Eurotiales</taxon>
        <taxon>Aspergillaceae</taxon>
        <taxon>Aspergillus</taxon>
        <taxon>Aspergillus subgen. Circumdati</taxon>
    </lineage>
</organism>
<dbReference type="VEuPathDB" id="FungiDB:EYZ11_009834"/>
<protein>
    <submittedName>
        <fullName evidence="1">Uncharacterized protein</fullName>
    </submittedName>
</protein>
<keyword evidence="2" id="KW-1185">Reference proteome</keyword>
<evidence type="ECO:0000313" key="1">
    <source>
        <dbReference type="EMBL" id="THC90697.1"/>
    </source>
</evidence>
<accession>A0A4S3J907</accession>